<evidence type="ECO:0000259" key="1">
    <source>
        <dbReference type="PROSITE" id="PS50075"/>
    </source>
</evidence>
<dbReference type="AlphaFoldDB" id="A0A517M4S5"/>
<protein>
    <submittedName>
        <fullName evidence="2">Linear gramicidin synthase subunit B</fullName>
    </submittedName>
</protein>
<dbReference type="InterPro" id="IPR010071">
    <property type="entry name" value="AA_adenyl_dom"/>
</dbReference>
<dbReference type="KEGG" id="ruv:EC9_40670"/>
<gene>
    <name evidence="2" type="primary">lgrB</name>
    <name evidence="2" type="ORF">EC9_40670</name>
</gene>
<proteinExistence type="predicted"/>
<dbReference type="SUPFAM" id="SSF47336">
    <property type="entry name" value="ACP-like"/>
    <property type="match status" value="1"/>
</dbReference>
<dbReference type="Pfam" id="PF00668">
    <property type="entry name" value="Condensation"/>
    <property type="match status" value="1"/>
</dbReference>
<dbReference type="Gene3D" id="1.10.10.1830">
    <property type="entry name" value="Non-ribosomal peptide synthase, adenylation domain"/>
    <property type="match status" value="1"/>
</dbReference>
<dbReference type="Gene3D" id="3.40.50.12780">
    <property type="entry name" value="N-terminal domain of ligase-like"/>
    <property type="match status" value="1"/>
</dbReference>
<dbReference type="GO" id="GO:0003824">
    <property type="term" value="F:catalytic activity"/>
    <property type="evidence" value="ECO:0007669"/>
    <property type="project" value="InterPro"/>
</dbReference>
<dbReference type="InterPro" id="IPR020845">
    <property type="entry name" value="AMP-binding_CS"/>
</dbReference>
<dbReference type="EMBL" id="CP036261">
    <property type="protein sequence ID" value="QDS89866.1"/>
    <property type="molecule type" value="Genomic_DNA"/>
</dbReference>
<dbReference type="CDD" id="cd19531">
    <property type="entry name" value="LCL_NRPS-like"/>
    <property type="match status" value="1"/>
</dbReference>
<dbReference type="RefSeq" id="WP_145347802.1">
    <property type="nucleotide sequence ID" value="NZ_CP036261.1"/>
</dbReference>
<dbReference type="Gene3D" id="1.10.1200.10">
    <property type="entry name" value="ACP-like"/>
    <property type="match status" value="1"/>
</dbReference>
<accession>A0A517M4S5</accession>
<dbReference type="InterPro" id="IPR023213">
    <property type="entry name" value="CAT-like_dom_sf"/>
</dbReference>
<dbReference type="GO" id="GO:0043041">
    <property type="term" value="P:amino acid activation for nonribosomal peptide biosynthetic process"/>
    <property type="evidence" value="ECO:0007669"/>
    <property type="project" value="TreeGrafter"/>
</dbReference>
<dbReference type="Proteomes" id="UP000319557">
    <property type="component" value="Chromosome"/>
</dbReference>
<dbReference type="GO" id="GO:0005737">
    <property type="term" value="C:cytoplasm"/>
    <property type="evidence" value="ECO:0007669"/>
    <property type="project" value="TreeGrafter"/>
</dbReference>
<dbReference type="Pfam" id="PF13193">
    <property type="entry name" value="AMP-binding_C"/>
    <property type="match status" value="1"/>
</dbReference>
<dbReference type="PROSITE" id="PS50075">
    <property type="entry name" value="CARRIER"/>
    <property type="match status" value="1"/>
</dbReference>
<dbReference type="OrthoDB" id="9778383at2"/>
<dbReference type="Pfam" id="PF00501">
    <property type="entry name" value="AMP-binding"/>
    <property type="match status" value="1"/>
</dbReference>
<dbReference type="PANTHER" id="PTHR45527:SF1">
    <property type="entry name" value="FATTY ACID SYNTHASE"/>
    <property type="match status" value="1"/>
</dbReference>
<organism evidence="2 3">
    <name type="scientific">Rosistilla ulvae</name>
    <dbReference type="NCBI Taxonomy" id="1930277"/>
    <lineage>
        <taxon>Bacteria</taxon>
        <taxon>Pseudomonadati</taxon>
        <taxon>Planctomycetota</taxon>
        <taxon>Planctomycetia</taxon>
        <taxon>Pirellulales</taxon>
        <taxon>Pirellulaceae</taxon>
        <taxon>Rosistilla</taxon>
    </lineage>
</organism>
<reference evidence="2 3" key="1">
    <citation type="submission" date="2019-02" db="EMBL/GenBank/DDBJ databases">
        <title>Deep-cultivation of Planctomycetes and their phenomic and genomic characterization uncovers novel biology.</title>
        <authorList>
            <person name="Wiegand S."/>
            <person name="Jogler M."/>
            <person name="Boedeker C."/>
            <person name="Pinto D."/>
            <person name="Vollmers J."/>
            <person name="Rivas-Marin E."/>
            <person name="Kohn T."/>
            <person name="Peeters S.H."/>
            <person name="Heuer A."/>
            <person name="Rast P."/>
            <person name="Oberbeckmann S."/>
            <person name="Bunk B."/>
            <person name="Jeske O."/>
            <person name="Meyerdierks A."/>
            <person name="Storesund J.E."/>
            <person name="Kallscheuer N."/>
            <person name="Luecker S."/>
            <person name="Lage O.M."/>
            <person name="Pohl T."/>
            <person name="Merkel B.J."/>
            <person name="Hornburger P."/>
            <person name="Mueller R.-W."/>
            <person name="Bruemmer F."/>
            <person name="Labrenz M."/>
            <person name="Spormann A.M."/>
            <person name="Op den Camp H."/>
            <person name="Overmann J."/>
            <person name="Amann R."/>
            <person name="Jetten M.S.M."/>
            <person name="Mascher T."/>
            <person name="Medema M.H."/>
            <person name="Devos D.P."/>
            <person name="Kaster A.-K."/>
            <person name="Ovreas L."/>
            <person name="Rohde M."/>
            <person name="Galperin M.Y."/>
            <person name="Jogler C."/>
        </authorList>
    </citation>
    <scope>NUCLEOTIDE SEQUENCE [LARGE SCALE GENOMIC DNA]</scope>
    <source>
        <strain evidence="2 3">EC9</strain>
    </source>
</reference>
<dbReference type="GO" id="GO:0031177">
    <property type="term" value="F:phosphopantetheine binding"/>
    <property type="evidence" value="ECO:0007669"/>
    <property type="project" value="TreeGrafter"/>
</dbReference>
<feature type="domain" description="Carrier" evidence="1">
    <location>
        <begin position="1048"/>
        <end position="1131"/>
    </location>
</feature>
<evidence type="ECO:0000313" key="3">
    <source>
        <dbReference type="Proteomes" id="UP000319557"/>
    </source>
</evidence>
<name>A0A517M4S5_9BACT</name>
<dbReference type="Pfam" id="PF18563">
    <property type="entry name" value="TubC_N"/>
    <property type="match status" value="1"/>
</dbReference>
<dbReference type="PROSITE" id="PS00455">
    <property type="entry name" value="AMP_BINDING"/>
    <property type="match status" value="1"/>
</dbReference>
<dbReference type="GO" id="GO:0044550">
    <property type="term" value="P:secondary metabolite biosynthetic process"/>
    <property type="evidence" value="ECO:0007669"/>
    <property type="project" value="TreeGrafter"/>
</dbReference>
<dbReference type="CDD" id="cd05930">
    <property type="entry name" value="A_NRPS"/>
    <property type="match status" value="1"/>
</dbReference>
<dbReference type="InterPro" id="IPR044894">
    <property type="entry name" value="TubC_N_sf"/>
</dbReference>
<dbReference type="PANTHER" id="PTHR45527">
    <property type="entry name" value="NONRIBOSOMAL PEPTIDE SYNTHETASE"/>
    <property type="match status" value="1"/>
</dbReference>
<dbReference type="InterPro" id="IPR009081">
    <property type="entry name" value="PP-bd_ACP"/>
</dbReference>
<dbReference type="Gene3D" id="3.30.559.30">
    <property type="entry name" value="Nonribosomal peptide synthetase, condensation domain"/>
    <property type="match status" value="1"/>
</dbReference>
<keyword evidence="3" id="KW-1185">Reference proteome</keyword>
<sequence length="1139" mass="125413">MISVDPVVGNLVADLRQRGVKLWNDGGLLRFSASKSALSPALMLQMRKHKAAILDLLQQESPVEADDQQTGPVSLGQESLWLLHKQFPDSPAYNTAATLRFLAPVDVGALRAAFQKLIARHEPLRTTFAAAEQDVQAIVHSSATLDFQQAGVANIADDAALHQYVRSEYLHPFRLDQSPLMRVRLFTRSANDQILLIVVHHIVFDAWSLWVMQDELKQLYASEVAGTDCLLPTLPAKYSDFVRWQREFPETAAGNKQWDYWKQQLAGDPVPAELLWDRPRPRRSAAQGATLHFPIDNQLSDRLRQLGRENNATPLATGLAVFQTLLFRLTHVEDAVVGMTTAGRSTRQYGNAIGYFVNTLPIRGRIQGQLKFAEVLASAMQTTVEARQSQDFPFALLVQRLQPIRDLSAPPLCRVVFGLQKPMAGDDVAGLLAGSDQAVEWGDTRVACYPMDQQEGQFDLVLELYQTPDGYTGVLKYDENLLQPASAQRFANRYVHLLRQVVADPNRAIDDYSIVPNDEQSELLQLSVAPAIDDPQHLRYDRWFEEQAAATPDKLAAVFGSTQLTYAELDAQANRVARLLQQHGATVDSHVIVAGNRTIEAPIMMLACFKIGAAYVPMAPATPEVRACQIVSDCNPAIVVAEAKLAASLAEALPQRCVLDASTLLESAKNLDATPIDVSFAEATTAYMICTSGSTGTPKGIAVSHAALCRHTASMREVFDTTADDRMYQFSDLTFDPSIEQMVVPWSVGGTVVFRDDNLPSVEAFWQTMLDQKITIANLPPKYFEECSRAIPFGDAWPRSLRLMIVGGDVFPRDVASDWIDRGVRLLNAYGPTETVITATTCDVTADWARQRLPIGKPKPGSTAFVLDRQHRPMPIGVAGELFLGGPMLADGYVNLPEETAQRFVEIEVAGVSRRLYRSGDLTRWNAEGQLEFLGRIDRQVKIRGFRIELGDIEAALGSHPGVSAGIVKAFEDAGDTYLAAFLTTEPTDDVSVESITSHLKGRLPIYMVPQRVVILDQLPLLASGKIDVNRLHADPPSAAAMQREYVAPRTEVETIMANVWASVLNLERVGIDDDFYDLGGGSLQALRIVSELAAQDLVSHSDDDSAPLSPQMLFQYTTISELSPHLGLASKETDVNEE</sequence>
<dbReference type="Gene3D" id="3.30.300.30">
    <property type="match status" value="1"/>
</dbReference>
<dbReference type="InterPro" id="IPR025110">
    <property type="entry name" value="AMP-bd_C"/>
</dbReference>
<dbReference type="InterPro" id="IPR045851">
    <property type="entry name" value="AMP-bd_C_sf"/>
</dbReference>
<evidence type="ECO:0000313" key="2">
    <source>
        <dbReference type="EMBL" id="QDS89866.1"/>
    </source>
</evidence>
<dbReference type="Pfam" id="PF00550">
    <property type="entry name" value="PP-binding"/>
    <property type="match status" value="1"/>
</dbReference>
<dbReference type="InterPro" id="IPR041464">
    <property type="entry name" value="TubC_N"/>
</dbReference>
<dbReference type="InterPro" id="IPR000873">
    <property type="entry name" value="AMP-dep_synth/lig_dom"/>
</dbReference>
<dbReference type="Gene3D" id="3.30.559.10">
    <property type="entry name" value="Chloramphenicol acetyltransferase-like domain"/>
    <property type="match status" value="1"/>
</dbReference>
<dbReference type="SUPFAM" id="SSF56801">
    <property type="entry name" value="Acetyl-CoA synthetase-like"/>
    <property type="match status" value="1"/>
</dbReference>
<dbReference type="NCBIfam" id="TIGR01733">
    <property type="entry name" value="AA-adenyl-dom"/>
    <property type="match status" value="1"/>
</dbReference>
<dbReference type="InterPro" id="IPR042099">
    <property type="entry name" value="ANL_N_sf"/>
</dbReference>
<dbReference type="InterPro" id="IPR036736">
    <property type="entry name" value="ACP-like_sf"/>
</dbReference>
<dbReference type="SUPFAM" id="SSF52777">
    <property type="entry name" value="CoA-dependent acyltransferases"/>
    <property type="match status" value="2"/>
</dbReference>
<dbReference type="InterPro" id="IPR001242">
    <property type="entry name" value="Condensation_dom"/>
</dbReference>